<reference evidence="1" key="1">
    <citation type="journal article" date="2014" name="Front. Microbiol.">
        <title>High frequency of phylogenetically diverse reductive dehalogenase-homologous genes in deep subseafloor sedimentary metagenomes.</title>
        <authorList>
            <person name="Kawai M."/>
            <person name="Futagami T."/>
            <person name="Toyoda A."/>
            <person name="Takaki Y."/>
            <person name="Nishi S."/>
            <person name="Hori S."/>
            <person name="Arai W."/>
            <person name="Tsubouchi T."/>
            <person name="Morono Y."/>
            <person name="Uchiyama I."/>
            <person name="Ito T."/>
            <person name="Fujiyama A."/>
            <person name="Inagaki F."/>
            <person name="Takami H."/>
        </authorList>
    </citation>
    <scope>NUCLEOTIDE SEQUENCE</scope>
    <source>
        <strain evidence="1">Expedition CK06-06</strain>
    </source>
</reference>
<protein>
    <recommendedName>
        <fullName evidence="2">SCP2 domain-containing protein</fullName>
    </recommendedName>
</protein>
<gene>
    <name evidence="1" type="ORF">S01H1_35843</name>
</gene>
<evidence type="ECO:0008006" key="2">
    <source>
        <dbReference type="Google" id="ProtNLM"/>
    </source>
</evidence>
<dbReference type="AlphaFoldDB" id="X0VM92"/>
<proteinExistence type="predicted"/>
<accession>X0VM92</accession>
<dbReference type="EMBL" id="BARS01022416">
    <property type="protein sequence ID" value="GAG13598.1"/>
    <property type="molecule type" value="Genomic_DNA"/>
</dbReference>
<dbReference type="InterPro" id="IPR036527">
    <property type="entry name" value="SCP2_sterol-bd_dom_sf"/>
</dbReference>
<evidence type="ECO:0000313" key="1">
    <source>
        <dbReference type="EMBL" id="GAG13598.1"/>
    </source>
</evidence>
<dbReference type="Gene3D" id="3.30.1050.10">
    <property type="entry name" value="SCP2 sterol-binding domain"/>
    <property type="match status" value="1"/>
</dbReference>
<dbReference type="SUPFAM" id="SSF55718">
    <property type="entry name" value="SCP-like"/>
    <property type="match status" value="1"/>
</dbReference>
<sequence length="123" mass="13653">MKMSEQLQEFFKFLIAKTKEKDDLKKLLVEWVGPYDGKILQVHTPDGGDQYIVVTKEGMSLHEGTYPSPDVIYKATGEILLGIFTGEVKFKDTMKDGSLEVIGNAHESDPLANLILAAMMGAF</sequence>
<comment type="caution">
    <text evidence="1">The sequence shown here is derived from an EMBL/GenBank/DDBJ whole genome shotgun (WGS) entry which is preliminary data.</text>
</comment>
<name>X0VM92_9ZZZZ</name>
<organism evidence="1">
    <name type="scientific">marine sediment metagenome</name>
    <dbReference type="NCBI Taxonomy" id="412755"/>
    <lineage>
        <taxon>unclassified sequences</taxon>
        <taxon>metagenomes</taxon>
        <taxon>ecological metagenomes</taxon>
    </lineage>
</organism>